<accession>A0ABR4B3R9</accession>
<evidence type="ECO:0000256" key="1">
    <source>
        <dbReference type="SAM" id="MobiDB-lite"/>
    </source>
</evidence>
<evidence type="ECO:0000313" key="2">
    <source>
        <dbReference type="EMBL" id="KAL2052390.1"/>
    </source>
</evidence>
<proteinExistence type="predicted"/>
<organism evidence="2 3">
    <name type="scientific">Lepraria finkii</name>
    <dbReference type="NCBI Taxonomy" id="1340010"/>
    <lineage>
        <taxon>Eukaryota</taxon>
        <taxon>Fungi</taxon>
        <taxon>Dikarya</taxon>
        <taxon>Ascomycota</taxon>
        <taxon>Pezizomycotina</taxon>
        <taxon>Lecanoromycetes</taxon>
        <taxon>OSLEUM clade</taxon>
        <taxon>Lecanoromycetidae</taxon>
        <taxon>Lecanorales</taxon>
        <taxon>Lecanorineae</taxon>
        <taxon>Stereocaulaceae</taxon>
        <taxon>Lepraria</taxon>
    </lineage>
</organism>
<sequence>MATSTVHAQAYSHEEYVKNQQGDVIRLYVGPKEKTLRGAQKPPRGHLRSAQRQRETIFLRRQSL</sequence>
<name>A0ABR4B3R9_9LECA</name>
<gene>
    <name evidence="2" type="ORF">ABVK25_007262</name>
</gene>
<dbReference type="Proteomes" id="UP001590951">
    <property type="component" value="Unassembled WGS sequence"/>
</dbReference>
<dbReference type="EMBL" id="JBHFEH010000027">
    <property type="protein sequence ID" value="KAL2052390.1"/>
    <property type="molecule type" value="Genomic_DNA"/>
</dbReference>
<evidence type="ECO:0000313" key="3">
    <source>
        <dbReference type="Proteomes" id="UP001590951"/>
    </source>
</evidence>
<feature type="region of interest" description="Disordered" evidence="1">
    <location>
        <begin position="33"/>
        <end position="64"/>
    </location>
</feature>
<comment type="caution">
    <text evidence="2">The sequence shown here is derived from an EMBL/GenBank/DDBJ whole genome shotgun (WGS) entry which is preliminary data.</text>
</comment>
<protein>
    <submittedName>
        <fullName evidence="2">Uncharacterized protein</fullName>
    </submittedName>
</protein>
<keyword evidence="3" id="KW-1185">Reference proteome</keyword>
<reference evidence="2 3" key="1">
    <citation type="submission" date="2024-09" db="EMBL/GenBank/DDBJ databases">
        <title>Rethinking Asexuality: The Enigmatic Case of Functional Sexual Genes in Lepraria (Stereocaulaceae).</title>
        <authorList>
            <person name="Doellman M."/>
            <person name="Sun Y."/>
            <person name="Barcenas-Pena A."/>
            <person name="Lumbsch H.T."/>
            <person name="Grewe F."/>
        </authorList>
    </citation>
    <scope>NUCLEOTIDE SEQUENCE [LARGE SCALE GENOMIC DNA]</scope>
    <source>
        <strain evidence="2 3">Grewe 0041</strain>
    </source>
</reference>